<reference evidence="2 3" key="1">
    <citation type="submission" date="2020-01" db="EMBL/GenBank/DDBJ databases">
        <title>Muricauda sediminis sp.nov. 40Bstr401.</title>
        <authorList>
            <person name="Xue Z."/>
            <person name="Zhu S."/>
            <person name="Ren N."/>
            <person name="Chen T."/>
            <person name="Chen X."/>
            <person name="Chen J."/>
            <person name="Yang J."/>
        </authorList>
    </citation>
    <scope>NUCLEOTIDE SEQUENCE [LARGE SCALE GENOMIC DNA]</scope>
    <source>
        <strain evidence="2 3">40Bstr401</strain>
    </source>
</reference>
<dbReference type="Proteomes" id="UP000468707">
    <property type="component" value="Unassembled WGS sequence"/>
</dbReference>
<dbReference type="RefSeq" id="WP_163633402.1">
    <property type="nucleotide sequence ID" value="NZ_JAAAMI010000001.1"/>
</dbReference>
<evidence type="ECO:0000313" key="2">
    <source>
        <dbReference type="EMBL" id="NDV42579.1"/>
    </source>
</evidence>
<proteinExistence type="predicted"/>
<keyword evidence="1" id="KW-0472">Membrane</keyword>
<protein>
    <submittedName>
        <fullName evidence="2">Uncharacterized protein</fullName>
    </submittedName>
</protein>
<accession>A0A6I5KSE0</accession>
<name>A0A6I5KSE0_9FLAO</name>
<keyword evidence="1" id="KW-0812">Transmembrane</keyword>
<evidence type="ECO:0000313" key="3">
    <source>
        <dbReference type="Proteomes" id="UP000468707"/>
    </source>
</evidence>
<sequence length="237" mass="27370">MDEKRIEQIVLKVFEKAKKEHASHTRFALSNHISEHSDLSSKTLERAYDRYINKQKKFGAPHADSVNLFCMYLGYDNYADYQKRNRKGNKERKWITITVSIAFGTLLLYIGIQNWPFANRKGNIPDNQCMAWADSLYVKVDCATQPFSKFGTKVEPLDASRLNNLKKVEVNMASDFFTEDGKPMIWYSKNKDGEIEFFTAPGLHPITGETLKKITPYIIETYVPAHINRKGSFVQEQ</sequence>
<dbReference type="EMBL" id="JAAAMI010000001">
    <property type="protein sequence ID" value="NDV42579.1"/>
    <property type="molecule type" value="Genomic_DNA"/>
</dbReference>
<keyword evidence="3" id="KW-1185">Reference proteome</keyword>
<organism evidence="2 3">
    <name type="scientific">Flagellimonas sediminis</name>
    <dbReference type="NCBI Taxonomy" id="2696468"/>
    <lineage>
        <taxon>Bacteria</taxon>
        <taxon>Pseudomonadati</taxon>
        <taxon>Bacteroidota</taxon>
        <taxon>Flavobacteriia</taxon>
        <taxon>Flavobacteriales</taxon>
        <taxon>Flavobacteriaceae</taxon>
        <taxon>Flagellimonas</taxon>
    </lineage>
</organism>
<keyword evidence="1" id="KW-1133">Transmembrane helix</keyword>
<evidence type="ECO:0000256" key="1">
    <source>
        <dbReference type="SAM" id="Phobius"/>
    </source>
</evidence>
<gene>
    <name evidence="2" type="ORF">GTK07_04505</name>
</gene>
<comment type="caution">
    <text evidence="2">The sequence shown here is derived from an EMBL/GenBank/DDBJ whole genome shotgun (WGS) entry which is preliminary data.</text>
</comment>
<dbReference type="AlphaFoldDB" id="A0A6I5KSE0"/>
<feature type="transmembrane region" description="Helical" evidence="1">
    <location>
        <begin position="94"/>
        <end position="112"/>
    </location>
</feature>